<dbReference type="RefSeq" id="WP_029633587.1">
    <property type="nucleotide sequence ID" value="NZ_JACJTA010000091.1"/>
</dbReference>
<dbReference type="InterPro" id="IPR037004">
    <property type="entry name" value="Exonuc_VII_ssu_sf"/>
</dbReference>
<comment type="subcellular location">
    <subcellularLocation>
        <location evidence="6">Cytoplasm</location>
    </subcellularLocation>
</comment>
<sequence length="77" mass="8924">MVKRKTTSTSEMDGGNYEAKVAEIERIIIRIEAGELQLEEVFEQFAAAVEYLRQCETFLQQRQQQVNLLIETLNDES</sequence>
<evidence type="ECO:0000256" key="4">
    <source>
        <dbReference type="ARBA" id="ARBA00022801"/>
    </source>
</evidence>
<evidence type="ECO:0000256" key="5">
    <source>
        <dbReference type="ARBA" id="ARBA00022839"/>
    </source>
</evidence>
<reference evidence="7 8" key="1">
    <citation type="journal article" date="2020" name="ISME J.">
        <title>Comparative genomics reveals insights into cyanobacterial evolution and habitat adaptation.</title>
        <authorList>
            <person name="Chen M.Y."/>
            <person name="Teng W.K."/>
            <person name="Zhao L."/>
            <person name="Hu C.X."/>
            <person name="Zhou Y.K."/>
            <person name="Han B.P."/>
            <person name="Song L.R."/>
            <person name="Shu W.S."/>
        </authorList>
    </citation>
    <scope>NUCLEOTIDE SEQUENCE [LARGE SCALE GENOMIC DNA]</scope>
    <source>
        <strain evidence="7 8">FACHB-248</strain>
    </source>
</reference>
<comment type="similarity">
    <text evidence="1 6">Belongs to the XseB family.</text>
</comment>
<evidence type="ECO:0000256" key="6">
    <source>
        <dbReference type="HAMAP-Rule" id="MF_00337"/>
    </source>
</evidence>
<dbReference type="InterPro" id="IPR003761">
    <property type="entry name" value="Exonuc_VII_S"/>
</dbReference>
<gene>
    <name evidence="6 7" type="primary">xseB</name>
    <name evidence="7" type="ORF">H6G81_28490</name>
</gene>
<dbReference type="Gene3D" id="1.10.287.1040">
    <property type="entry name" value="Exonuclease VII, small subunit"/>
    <property type="match status" value="1"/>
</dbReference>
<dbReference type="SUPFAM" id="SSF116842">
    <property type="entry name" value="XseB-like"/>
    <property type="match status" value="1"/>
</dbReference>
<dbReference type="GO" id="GO:0008855">
    <property type="term" value="F:exodeoxyribonuclease VII activity"/>
    <property type="evidence" value="ECO:0007669"/>
    <property type="project" value="UniProtKB-EC"/>
</dbReference>
<evidence type="ECO:0000256" key="1">
    <source>
        <dbReference type="ARBA" id="ARBA00009998"/>
    </source>
</evidence>
<keyword evidence="3 6" id="KW-0540">Nuclease</keyword>
<organism evidence="7 8">
    <name type="scientific">Scytonema hofmannii FACHB-248</name>
    <dbReference type="NCBI Taxonomy" id="1842502"/>
    <lineage>
        <taxon>Bacteria</taxon>
        <taxon>Bacillati</taxon>
        <taxon>Cyanobacteriota</taxon>
        <taxon>Cyanophyceae</taxon>
        <taxon>Nostocales</taxon>
        <taxon>Scytonemataceae</taxon>
        <taxon>Scytonema</taxon>
    </lineage>
</organism>
<evidence type="ECO:0000256" key="3">
    <source>
        <dbReference type="ARBA" id="ARBA00022722"/>
    </source>
</evidence>
<keyword evidence="2 6" id="KW-0963">Cytoplasm</keyword>
<comment type="subunit">
    <text evidence="6">Heterooligomer composed of large and small subunits.</text>
</comment>
<proteinExistence type="inferred from homology"/>
<dbReference type="PIRSF" id="PIRSF006488">
    <property type="entry name" value="Exonuc_VII_S"/>
    <property type="match status" value="1"/>
</dbReference>
<comment type="function">
    <text evidence="6">Bidirectionally degrades single-stranded DNA into large acid-insoluble oligonucleotides, which are then degraded further into small acid-soluble oligonucleotides.</text>
</comment>
<evidence type="ECO:0000313" key="8">
    <source>
        <dbReference type="Proteomes" id="UP000660380"/>
    </source>
</evidence>
<dbReference type="EC" id="3.1.11.6" evidence="6"/>
<evidence type="ECO:0000313" key="7">
    <source>
        <dbReference type="EMBL" id="MBD2608351.1"/>
    </source>
</evidence>
<name>A0ABR8GXS6_9CYAN</name>
<keyword evidence="4 6" id="KW-0378">Hydrolase</keyword>
<dbReference type="Proteomes" id="UP000660380">
    <property type="component" value="Unassembled WGS sequence"/>
</dbReference>
<dbReference type="EMBL" id="JACJTA010000091">
    <property type="protein sequence ID" value="MBD2608351.1"/>
    <property type="molecule type" value="Genomic_DNA"/>
</dbReference>
<protein>
    <recommendedName>
        <fullName evidence="6">Exodeoxyribonuclease 7 small subunit</fullName>
        <ecNumber evidence="6">3.1.11.6</ecNumber>
    </recommendedName>
    <alternativeName>
        <fullName evidence="6">Exodeoxyribonuclease VII small subunit</fullName>
        <shortName evidence="6">Exonuclease VII small subunit</shortName>
    </alternativeName>
</protein>
<evidence type="ECO:0000256" key="2">
    <source>
        <dbReference type="ARBA" id="ARBA00022490"/>
    </source>
</evidence>
<dbReference type="HAMAP" id="MF_00337">
    <property type="entry name" value="Exonuc_7_S"/>
    <property type="match status" value="1"/>
</dbReference>
<dbReference type="Pfam" id="PF02609">
    <property type="entry name" value="Exonuc_VII_S"/>
    <property type="match status" value="1"/>
</dbReference>
<comment type="catalytic activity">
    <reaction evidence="6">
        <text>Exonucleolytic cleavage in either 5'- to 3'- or 3'- to 5'-direction to yield nucleoside 5'-phosphates.</text>
        <dbReference type="EC" id="3.1.11.6"/>
    </reaction>
</comment>
<keyword evidence="8" id="KW-1185">Reference proteome</keyword>
<comment type="caution">
    <text evidence="7">The sequence shown here is derived from an EMBL/GenBank/DDBJ whole genome shotgun (WGS) entry which is preliminary data.</text>
</comment>
<dbReference type="NCBIfam" id="TIGR01280">
    <property type="entry name" value="xseB"/>
    <property type="match status" value="1"/>
</dbReference>
<accession>A0ABR8GXS6</accession>
<keyword evidence="5 6" id="KW-0269">Exonuclease</keyword>